<feature type="domain" description="Alpha-L-rhamnosidase C-terminal" evidence="8">
    <location>
        <begin position="884"/>
        <end position="959"/>
    </location>
</feature>
<evidence type="ECO:0000313" key="10">
    <source>
        <dbReference type="Proteomes" id="UP000198688"/>
    </source>
</evidence>
<keyword evidence="10" id="KW-1185">Reference proteome</keyword>
<dbReference type="InterPro" id="IPR035398">
    <property type="entry name" value="Bac_rhamnosid_C"/>
</dbReference>
<evidence type="ECO:0000259" key="5">
    <source>
        <dbReference type="Pfam" id="PF05592"/>
    </source>
</evidence>
<evidence type="ECO:0000259" key="6">
    <source>
        <dbReference type="Pfam" id="PF08531"/>
    </source>
</evidence>
<evidence type="ECO:0000259" key="8">
    <source>
        <dbReference type="Pfam" id="PF17390"/>
    </source>
</evidence>
<organism evidence="9 10">
    <name type="scientific">Actinoplanes derwentensis</name>
    <dbReference type="NCBI Taxonomy" id="113562"/>
    <lineage>
        <taxon>Bacteria</taxon>
        <taxon>Bacillati</taxon>
        <taxon>Actinomycetota</taxon>
        <taxon>Actinomycetes</taxon>
        <taxon>Micromonosporales</taxon>
        <taxon>Micromonosporaceae</taxon>
        <taxon>Actinoplanes</taxon>
    </lineage>
</organism>
<dbReference type="InterPro" id="IPR013783">
    <property type="entry name" value="Ig-like_fold"/>
</dbReference>
<accession>A0A1H2D7Y1</accession>
<dbReference type="RefSeq" id="WP_231953762.1">
    <property type="nucleotide sequence ID" value="NZ_BOMJ01000080.1"/>
</dbReference>
<dbReference type="InterPro" id="IPR008902">
    <property type="entry name" value="Rhamnosid_concanavalin"/>
</dbReference>
<dbReference type="Pfam" id="PF17390">
    <property type="entry name" value="Bac_rhamnosid_C"/>
    <property type="match status" value="1"/>
</dbReference>
<evidence type="ECO:0000256" key="1">
    <source>
        <dbReference type="ARBA" id="ARBA00001445"/>
    </source>
</evidence>
<dbReference type="GO" id="GO:0005975">
    <property type="term" value="P:carbohydrate metabolic process"/>
    <property type="evidence" value="ECO:0007669"/>
    <property type="project" value="InterPro"/>
</dbReference>
<dbReference type="InterPro" id="IPR035396">
    <property type="entry name" value="Bac_rhamnosid6H"/>
</dbReference>
<feature type="domain" description="Alpha-L-rhamnosidase concanavalin-like" evidence="5">
    <location>
        <begin position="421"/>
        <end position="515"/>
    </location>
</feature>
<feature type="compositionally biased region" description="Low complexity" evidence="4">
    <location>
        <begin position="344"/>
        <end position="359"/>
    </location>
</feature>
<dbReference type="STRING" id="113562.SAMN04489716_8427"/>
<evidence type="ECO:0000313" key="9">
    <source>
        <dbReference type="EMBL" id="SDT78572.1"/>
    </source>
</evidence>
<dbReference type="Gene3D" id="2.60.120.260">
    <property type="entry name" value="Galactose-binding domain-like"/>
    <property type="match status" value="2"/>
</dbReference>
<dbReference type="Gene3D" id="1.50.10.10">
    <property type="match status" value="1"/>
</dbReference>
<feature type="domain" description="Bacterial alpha-L-rhamnosidase N-terminal" evidence="6">
    <location>
        <begin position="186"/>
        <end position="309"/>
    </location>
</feature>
<dbReference type="InterPro" id="IPR016007">
    <property type="entry name" value="Alpha_rhamnosid"/>
</dbReference>
<feature type="compositionally biased region" description="Polar residues" evidence="4">
    <location>
        <begin position="317"/>
        <end position="327"/>
    </location>
</feature>
<dbReference type="InterPro" id="IPR013737">
    <property type="entry name" value="Bac_rhamnosid_N"/>
</dbReference>
<name>A0A1H2D7Y1_9ACTN</name>
<evidence type="ECO:0000256" key="2">
    <source>
        <dbReference type="ARBA" id="ARBA00012652"/>
    </source>
</evidence>
<dbReference type="PANTHER" id="PTHR33307">
    <property type="entry name" value="ALPHA-RHAMNOSIDASE (EUROFUNG)"/>
    <property type="match status" value="1"/>
</dbReference>
<feature type="region of interest" description="Disordered" evidence="4">
    <location>
        <begin position="305"/>
        <end position="382"/>
    </location>
</feature>
<dbReference type="PIRSF" id="PIRSF010631">
    <property type="entry name" value="A-rhamnsds"/>
    <property type="match status" value="1"/>
</dbReference>
<dbReference type="Gene3D" id="2.60.40.10">
    <property type="entry name" value="Immunoglobulins"/>
    <property type="match status" value="1"/>
</dbReference>
<dbReference type="Proteomes" id="UP000198688">
    <property type="component" value="Chromosome I"/>
</dbReference>
<reference evidence="9 10" key="1">
    <citation type="submission" date="2016-10" db="EMBL/GenBank/DDBJ databases">
        <authorList>
            <person name="de Groot N.N."/>
        </authorList>
    </citation>
    <scope>NUCLEOTIDE SEQUENCE [LARGE SCALE GENOMIC DNA]</scope>
    <source>
        <strain evidence="9 10">DSM 43941</strain>
    </source>
</reference>
<proteinExistence type="predicted"/>
<dbReference type="EMBL" id="LT629758">
    <property type="protein sequence ID" value="SDT78572.1"/>
    <property type="molecule type" value="Genomic_DNA"/>
</dbReference>
<comment type="catalytic activity">
    <reaction evidence="1">
        <text>Hydrolysis of terminal non-reducing alpha-L-rhamnose residues in alpha-L-rhamnosides.</text>
        <dbReference type="EC" id="3.2.1.40"/>
    </reaction>
</comment>
<dbReference type="EC" id="3.2.1.40" evidence="2"/>
<evidence type="ECO:0000256" key="3">
    <source>
        <dbReference type="ARBA" id="ARBA00022801"/>
    </source>
</evidence>
<keyword evidence="3" id="KW-0378">Hydrolase</keyword>
<evidence type="ECO:0000259" key="7">
    <source>
        <dbReference type="Pfam" id="PF17389"/>
    </source>
</evidence>
<dbReference type="Gene3D" id="2.60.420.10">
    <property type="entry name" value="Maltose phosphorylase, domain 3"/>
    <property type="match status" value="1"/>
</dbReference>
<dbReference type="SUPFAM" id="SSF48208">
    <property type="entry name" value="Six-hairpin glycosidases"/>
    <property type="match status" value="1"/>
</dbReference>
<dbReference type="Pfam" id="PF08531">
    <property type="entry name" value="Bac_rhamnosid_N"/>
    <property type="match status" value="1"/>
</dbReference>
<protein>
    <recommendedName>
        <fullName evidence="2">alpha-L-rhamnosidase</fullName>
        <ecNumber evidence="2">3.2.1.40</ecNumber>
    </recommendedName>
</protein>
<dbReference type="InterPro" id="IPR012341">
    <property type="entry name" value="6hp_glycosidase-like_sf"/>
</dbReference>
<feature type="domain" description="Alpha-L-rhamnosidase six-hairpin glycosidase" evidence="7">
    <location>
        <begin position="524"/>
        <end position="881"/>
    </location>
</feature>
<dbReference type="PANTHER" id="PTHR33307:SF6">
    <property type="entry name" value="ALPHA-RHAMNOSIDASE (EUROFUNG)-RELATED"/>
    <property type="match status" value="1"/>
</dbReference>
<feature type="region of interest" description="Disordered" evidence="4">
    <location>
        <begin position="40"/>
        <end position="97"/>
    </location>
</feature>
<dbReference type="SUPFAM" id="SSF49785">
    <property type="entry name" value="Galactose-binding domain-like"/>
    <property type="match status" value="1"/>
</dbReference>
<dbReference type="Pfam" id="PF17389">
    <property type="entry name" value="Bac_rhamnosid6H"/>
    <property type="match status" value="1"/>
</dbReference>
<feature type="compositionally biased region" description="Basic and acidic residues" evidence="4">
    <location>
        <begin position="44"/>
        <end position="59"/>
    </location>
</feature>
<dbReference type="Pfam" id="PF25788">
    <property type="entry name" value="Ig_Rha78A_N"/>
    <property type="match status" value="2"/>
</dbReference>
<gene>
    <name evidence="9" type="ORF">SAMN04489716_8427</name>
</gene>
<dbReference type="InterPro" id="IPR008979">
    <property type="entry name" value="Galactose-bd-like_sf"/>
</dbReference>
<sequence length="964" mass="103654">MTRVEHLDHAFGIGERRPRLSWRLPPEAARQLAYQIRTTNGHSLDTRARDARTTDDHFVDGQTADGPDPAGRDTAGMNSDGPDTAGRDTASPGSDVVDTGWVADAGHILVDWPFAPLKSAEHVSWQVRVRTELGDSDWSGPCSLETGLLEPGDWTASWIRPAETDIPPAGQRPAHDLRGIVTCPETVTRARLYATAHGLYEVFLNGQRVGDQELTPGFTQYTVRLQVQTYDVTALLRPGDNEIVVRLSDGWFRGQVGLLRSADQWGGRTAFLAQLHADGTIIGGTDSTWTTLPSPIRTADLIEGQTSDLGPLPTFEAPTSSPQPTSDRATRTPRPSAEQPTRTPQPAAEAPTHAAQPAAGVSTHAPQPPTGVPTRAPQPSAGMPVEVATEIGFGGLVGVVAPPVRRVQELSPVAVTFPAAGRQVVDLGQNINGWVRLTGLAGVTGQITLTHGESLGPDGDVDTGHLAPDMPFLPQPLSAGQVDRVTPAGADTFEPRHTTHGFRYVRVEGGPAQVTGIVVHTDLRRTGWFTCSDERVNRLHEAALWSFRGNACDIPTDCPTRERAGWTGDWQVFSPTAAFLYDVAGFSTKWLRDLAADQWDTGVVANMSPCPPAEGRHGPLGGWNGSAGWGDAAVIVPWSLYQAYGDERILAEQWPSMVAWLDHVERAAAGGHHPARKPDPHLWDTGFHWGEWLIPGEQIGDMREYQARDKADVATAYFFRSAALMARIAGVLGRTGEAAGYTALAAAVRAAWQAEFIGADGTIRPDTQHNLVRALAFGLLPEHLTQAAADRLAELIRAAGTHLATGFLSTADLLPVLADHGHADVAYELLLQDSEPSWMVMLDRGATTVWEWWDGVDAAGRPRDSLNHYSKGAVAGFLHRYTAGIRVGAPGYRDFRIEPVPGGGITSASAGHDSPYGRICSSWRLADGRLDLEVEVPPGTSAEVVLPSSVQVVGPGTHRFEHAY</sequence>
<dbReference type="AlphaFoldDB" id="A0A1H2D7Y1"/>
<dbReference type="GO" id="GO:0030596">
    <property type="term" value="F:alpha-L-rhamnosidase activity"/>
    <property type="evidence" value="ECO:0007669"/>
    <property type="project" value="UniProtKB-EC"/>
</dbReference>
<evidence type="ECO:0000256" key="4">
    <source>
        <dbReference type="SAM" id="MobiDB-lite"/>
    </source>
</evidence>
<dbReference type="Pfam" id="PF05592">
    <property type="entry name" value="Bac_rhamnosid"/>
    <property type="match status" value="1"/>
</dbReference>
<dbReference type="InterPro" id="IPR008928">
    <property type="entry name" value="6-hairpin_glycosidase_sf"/>
</dbReference>